<dbReference type="Proteomes" id="UP000198981">
    <property type="component" value="Unassembled WGS sequence"/>
</dbReference>
<dbReference type="GO" id="GO:0016740">
    <property type="term" value="F:transferase activity"/>
    <property type="evidence" value="ECO:0007669"/>
    <property type="project" value="UniProtKB-KW"/>
</dbReference>
<organism evidence="1 2">
    <name type="scientific">Klenkia marina</name>
    <dbReference type="NCBI Taxonomy" id="1960309"/>
    <lineage>
        <taxon>Bacteria</taxon>
        <taxon>Bacillati</taxon>
        <taxon>Actinomycetota</taxon>
        <taxon>Actinomycetes</taxon>
        <taxon>Geodermatophilales</taxon>
        <taxon>Geodermatophilaceae</taxon>
        <taxon>Klenkia</taxon>
    </lineage>
</organism>
<keyword evidence="2" id="KW-1185">Reference proteome</keyword>
<dbReference type="EMBL" id="FMUH01000002">
    <property type="protein sequence ID" value="SCX45857.1"/>
    <property type="molecule type" value="Genomic_DNA"/>
</dbReference>
<dbReference type="Gene3D" id="3.40.50.2000">
    <property type="entry name" value="Glycogen Phosphorylase B"/>
    <property type="match status" value="2"/>
</dbReference>
<protein>
    <submittedName>
        <fullName evidence="1">Glycosyltransferase involved in cell wall bisynthesis</fullName>
    </submittedName>
</protein>
<gene>
    <name evidence="1" type="ORF">SAMN03159343_1685</name>
</gene>
<dbReference type="STRING" id="1960309.SAMN03159343_1685"/>
<reference evidence="2" key="1">
    <citation type="submission" date="2016-10" db="EMBL/GenBank/DDBJ databases">
        <authorList>
            <person name="Varghese N."/>
            <person name="Submissions S."/>
        </authorList>
    </citation>
    <scope>NUCLEOTIDE SEQUENCE [LARGE SCALE GENOMIC DNA]</scope>
    <source>
        <strain evidence="2">DSM 45722</strain>
    </source>
</reference>
<dbReference type="RefSeq" id="WP_133379086.1">
    <property type="nucleotide sequence ID" value="NZ_FMUH01000002.1"/>
</dbReference>
<dbReference type="OrthoDB" id="4120491at2"/>
<accession>A0A1G4XXB6</accession>
<dbReference type="SUPFAM" id="SSF53756">
    <property type="entry name" value="UDP-Glycosyltransferase/glycogen phosphorylase"/>
    <property type="match status" value="1"/>
</dbReference>
<evidence type="ECO:0000313" key="1">
    <source>
        <dbReference type="EMBL" id="SCX45857.1"/>
    </source>
</evidence>
<evidence type="ECO:0000313" key="2">
    <source>
        <dbReference type="Proteomes" id="UP000198981"/>
    </source>
</evidence>
<proteinExistence type="predicted"/>
<keyword evidence="1" id="KW-0808">Transferase</keyword>
<sequence>MGHLVVGPPEHGVTRCARELALAAGDAAAPDLLHVHYTDRLFGPTAETSAAAFTELARGLDRPLVVTLHDVPPDDGSVLQQRRARAYAAVVDAAVAVVVSSHHEAARLRAFADVAPHVVPLPVQPLPPGPVPPPDGQVVVLGFVYPGKGHAEALRALPAGVGLTALGRASDGHDDLLAELAALGPLTVTGYVPDDELPSRLRAASVPLAPHRHVSASGSIGSWLAAGRRPLVPDVAYTREVASRCPGALWLYDDLAPALAAAVADPSLTWLAPGTPTGPTMAETVAAHRVVWATAAS</sequence>
<name>A0A1G4XXB6_9ACTN</name>
<dbReference type="AlphaFoldDB" id="A0A1G4XXB6"/>